<reference evidence="3 4" key="1">
    <citation type="submission" date="2017-11" db="EMBL/GenBank/DDBJ databases">
        <title>De novo assembly and phasing of dikaryotic genomes from two isolates of Puccinia coronata f. sp. avenae, the causal agent of oat crown rust.</title>
        <authorList>
            <person name="Miller M.E."/>
            <person name="Zhang Y."/>
            <person name="Omidvar V."/>
            <person name="Sperschneider J."/>
            <person name="Schwessinger B."/>
            <person name="Raley C."/>
            <person name="Palmer J.M."/>
            <person name="Garnica D."/>
            <person name="Upadhyaya N."/>
            <person name="Rathjen J."/>
            <person name="Taylor J.M."/>
            <person name="Park R.F."/>
            <person name="Dodds P.N."/>
            <person name="Hirsch C.D."/>
            <person name="Kianian S.F."/>
            <person name="Figueroa M."/>
        </authorList>
    </citation>
    <scope>NUCLEOTIDE SEQUENCE [LARGE SCALE GENOMIC DNA]</scope>
    <source>
        <strain evidence="3">12SD80</strain>
    </source>
</reference>
<feature type="region of interest" description="Disordered" evidence="1">
    <location>
        <begin position="58"/>
        <end position="77"/>
    </location>
</feature>
<feature type="transmembrane region" description="Helical" evidence="2">
    <location>
        <begin position="752"/>
        <end position="772"/>
    </location>
</feature>
<feature type="transmembrane region" description="Helical" evidence="2">
    <location>
        <begin position="688"/>
        <end position="708"/>
    </location>
</feature>
<name>A0A2N5UVG2_9BASI</name>
<accession>A0A2N5UVG2</accession>
<feature type="compositionally biased region" description="Polar residues" evidence="1">
    <location>
        <begin position="1415"/>
        <end position="1449"/>
    </location>
</feature>
<proteinExistence type="predicted"/>
<comment type="caution">
    <text evidence="3">The sequence shown here is derived from an EMBL/GenBank/DDBJ whole genome shotgun (WGS) entry which is preliminary data.</text>
</comment>
<feature type="compositionally biased region" description="Low complexity" evidence="1">
    <location>
        <begin position="98"/>
        <end position="112"/>
    </location>
</feature>
<dbReference type="EMBL" id="PGCI01000086">
    <property type="protein sequence ID" value="PLW41752.1"/>
    <property type="molecule type" value="Genomic_DNA"/>
</dbReference>
<feature type="transmembrane region" description="Helical" evidence="2">
    <location>
        <begin position="655"/>
        <end position="673"/>
    </location>
</feature>
<feature type="region of interest" description="Disordered" evidence="1">
    <location>
        <begin position="98"/>
        <end position="127"/>
    </location>
</feature>
<evidence type="ECO:0000313" key="3">
    <source>
        <dbReference type="EMBL" id="PLW41752.1"/>
    </source>
</evidence>
<feature type="compositionally biased region" description="Basic and acidic residues" evidence="1">
    <location>
        <begin position="14"/>
        <end position="32"/>
    </location>
</feature>
<feature type="compositionally biased region" description="Acidic residues" evidence="1">
    <location>
        <begin position="1348"/>
        <end position="1361"/>
    </location>
</feature>
<keyword evidence="2" id="KW-0812">Transmembrane</keyword>
<feature type="region of interest" description="Disordered" evidence="1">
    <location>
        <begin position="1"/>
        <end position="47"/>
    </location>
</feature>
<feature type="transmembrane region" description="Helical" evidence="2">
    <location>
        <begin position="388"/>
        <end position="408"/>
    </location>
</feature>
<feature type="compositionally biased region" description="Low complexity" evidence="1">
    <location>
        <begin position="1"/>
        <end position="13"/>
    </location>
</feature>
<feature type="region of interest" description="Disordered" evidence="1">
    <location>
        <begin position="1348"/>
        <end position="1368"/>
    </location>
</feature>
<gene>
    <name evidence="3" type="ORF">PCASD_05696</name>
</gene>
<keyword evidence="2" id="KW-1133">Transmembrane helix</keyword>
<feature type="compositionally biased region" description="Basic and acidic residues" evidence="1">
    <location>
        <begin position="1454"/>
        <end position="1465"/>
    </location>
</feature>
<dbReference type="Proteomes" id="UP000235392">
    <property type="component" value="Unassembled WGS sequence"/>
</dbReference>
<feature type="transmembrane region" description="Helical" evidence="2">
    <location>
        <begin position="414"/>
        <end position="432"/>
    </location>
</feature>
<evidence type="ECO:0000256" key="2">
    <source>
        <dbReference type="SAM" id="Phobius"/>
    </source>
</evidence>
<organism evidence="3 4">
    <name type="scientific">Puccinia coronata f. sp. avenae</name>
    <dbReference type="NCBI Taxonomy" id="200324"/>
    <lineage>
        <taxon>Eukaryota</taxon>
        <taxon>Fungi</taxon>
        <taxon>Dikarya</taxon>
        <taxon>Basidiomycota</taxon>
        <taxon>Pucciniomycotina</taxon>
        <taxon>Pucciniomycetes</taxon>
        <taxon>Pucciniales</taxon>
        <taxon>Pucciniaceae</taxon>
        <taxon>Puccinia</taxon>
    </lineage>
</organism>
<evidence type="ECO:0000313" key="4">
    <source>
        <dbReference type="Proteomes" id="UP000235392"/>
    </source>
</evidence>
<feature type="transmembrane region" description="Helical" evidence="2">
    <location>
        <begin position="490"/>
        <end position="508"/>
    </location>
</feature>
<protein>
    <submittedName>
        <fullName evidence="3">Uncharacterized protein</fullName>
    </submittedName>
</protein>
<feature type="transmembrane region" description="Helical" evidence="2">
    <location>
        <begin position="728"/>
        <end position="746"/>
    </location>
</feature>
<feature type="region of interest" description="Disordered" evidence="1">
    <location>
        <begin position="1415"/>
        <end position="1465"/>
    </location>
</feature>
<keyword evidence="2" id="KW-0472">Membrane</keyword>
<evidence type="ECO:0000256" key="1">
    <source>
        <dbReference type="SAM" id="MobiDB-lite"/>
    </source>
</evidence>
<feature type="region of interest" description="Disordered" evidence="1">
    <location>
        <begin position="1243"/>
        <end position="1262"/>
    </location>
</feature>
<feature type="compositionally biased region" description="Polar residues" evidence="1">
    <location>
        <begin position="113"/>
        <end position="123"/>
    </location>
</feature>
<sequence>MSSSDYTYCSSDTQHIDTHSRLPAELEQKRELPPNTSSPVNLDADPLEYTGVGTRFLRHQKPLPAPPPSSCRSPEPVQDVLPDATWKTTRPLFYRASPAAASSSEPMCSSASNYSQPSTSYRVSQPPHGLNTIRRQSLFNESESDWLPARKVFSPGAAPLLLPALDQLIQRNPKITFSEFNPQKHLSPEELKTWEKFHHSTSRHRHHPQPRQRFGFFGNRQHGDSTDSSIEDSHHSILDEKECTLLKASTSVDSALSQSKGIFAPMHLLDSKILKPFNLQDGSDKNPALSLLNYIPNFNHTSPSSEEICPQSLHRRIPSLFNNSWLILAHLEKLVEFLQFIALIGGFYASSSHSSALIPSTHITISKLPTIEAVFILSRDHYRSFRTYYMLIFQWIPGFLSLDLTIFFGYSSTFITICSGSICAILYEFYLLTGGGEGLATGASSTENVPPQLRLRKKYEGYEPLEPQENGGVALKHYWRWKNIKKIRNTTAYSMTITLALLLLYVPVTRICIEVLVWGNNLWPIDNFYINNQDQNLNLSEQIPNELRGSLIEPLQFCYRTTVKKHELEVRGLVLFQAILLLLTFSFWFPFRFYKVLLSSDHIRKQTQKQHSKGSTDSEPQRNSITNDCPGLRERFDYFFHSYRKEDKWIPVKSIITRFLIKLIIIFLATIPVKDNCIFVQKWQTSRYLIDLMRCLFLSFAFLLFWLFQAFWKPYRFKSLNLINDLNIKFCLFLSVVGLFSVFIHFQEVLFGSVVLIWTTIMYSLNIHYILIHFKEIKRLLSRFNQTLQIDETLFSEDYDFRKQVVRRVWHEGLCTLLLGMPEYRIAEEKALQWREELPGTPYLVNFGQSHGERLVENFMLLEGLGTKKYRQASQRALVKDGSDEKELTTQRIVRSDFTGPDCFWKPQNAASLKSVTTFFGRADVIPFPFMVIFKYDQHPTPVCISGISDLRAFVSQNQHPQVRMRRKVRLMLRALEDREVFAPITIPWETLQATHSRRPQWFQRARSSVSFRSGVLKIHRNCQNKWQGFNLNSGFRVSIQYKDGQASKSNGAAISGIPYTRLHRSLGLRDDFKVTPTLGKLFQDNHSIISMTMKKMELALGSHRSYFSRQAAWKQNKMSFAFLEVFFDDVDSIPRNQLTSRLKSHLLLNEVDQQLRLLPQICRGSLAAMEERMERINDSQLNQWWFVVFDDIYRRNYQLLNRLSNKPEDFSPYHRGSVCYKPMVRSDLERFLIERGVYQATEKARSGEGEPEDFQSAHQQPSNHPLFHSGFLNRIYFHLDLFIFRKVDRSPNKLGSSHTDNCFPRSKLYQGVYGKGMPSHHFDGSLWMRLKRGLRKRLLLEEPYGGMEEDTDVDSEDLENSEQRTCQDQEREQLIKLGPWHNLSKLDLRPKETLEIDHDKIHIVYHHPQDTFSDQRLASSRDNSNGDRSTYVHSSDYLSTCNTSNPDSFTGHDITEEPVFHSED</sequence>
<feature type="transmembrane region" description="Helical" evidence="2">
    <location>
        <begin position="574"/>
        <end position="594"/>
    </location>
</feature>